<accession>A0A1I4AKH1</accession>
<name>A0A1I4AKH1_9RHOB</name>
<dbReference type="RefSeq" id="WP_093319688.1">
    <property type="nucleotide sequence ID" value="NZ_FOSZ01000001.1"/>
</dbReference>
<feature type="transmembrane region" description="Helical" evidence="1">
    <location>
        <begin position="39"/>
        <end position="59"/>
    </location>
</feature>
<reference evidence="3" key="1">
    <citation type="submission" date="2016-10" db="EMBL/GenBank/DDBJ databases">
        <authorList>
            <person name="Varghese N."/>
            <person name="Submissions S."/>
        </authorList>
    </citation>
    <scope>NUCLEOTIDE SEQUENCE [LARGE SCALE GENOMIC DNA]</scope>
    <source>
        <strain evidence="3">DSM 28453</strain>
    </source>
</reference>
<evidence type="ECO:0000256" key="1">
    <source>
        <dbReference type="SAM" id="Phobius"/>
    </source>
</evidence>
<protein>
    <submittedName>
        <fullName evidence="2">Uncharacterized protein</fullName>
    </submittedName>
</protein>
<evidence type="ECO:0000313" key="2">
    <source>
        <dbReference type="EMBL" id="SFK56985.1"/>
    </source>
</evidence>
<feature type="transmembrane region" description="Helical" evidence="1">
    <location>
        <begin position="114"/>
        <end position="136"/>
    </location>
</feature>
<feature type="transmembrane region" description="Helical" evidence="1">
    <location>
        <begin position="71"/>
        <end position="94"/>
    </location>
</feature>
<keyword evidence="3" id="KW-1185">Reference proteome</keyword>
<evidence type="ECO:0000313" key="3">
    <source>
        <dbReference type="Proteomes" id="UP000198851"/>
    </source>
</evidence>
<dbReference type="OrthoDB" id="7852831at2"/>
<dbReference type="AlphaFoldDB" id="A0A1I4AKH1"/>
<keyword evidence="1" id="KW-1133">Transmembrane helix</keyword>
<dbReference type="EMBL" id="FOSZ01000001">
    <property type="protein sequence ID" value="SFK56985.1"/>
    <property type="molecule type" value="Genomic_DNA"/>
</dbReference>
<feature type="transmembrane region" description="Helical" evidence="1">
    <location>
        <begin position="12"/>
        <end position="33"/>
    </location>
</feature>
<proteinExistence type="predicted"/>
<organism evidence="2 3">
    <name type="scientific">Shimia haliotis</name>
    <dbReference type="NCBI Taxonomy" id="1280847"/>
    <lineage>
        <taxon>Bacteria</taxon>
        <taxon>Pseudomonadati</taxon>
        <taxon>Pseudomonadota</taxon>
        <taxon>Alphaproteobacteria</taxon>
        <taxon>Rhodobacterales</taxon>
        <taxon>Roseobacteraceae</taxon>
    </lineage>
</organism>
<dbReference type="Proteomes" id="UP000198851">
    <property type="component" value="Unassembled WGS sequence"/>
</dbReference>
<gene>
    <name evidence="2" type="ORF">SAMN04488036_101444</name>
</gene>
<sequence length="153" mass="16082">MNFWVYLGYRGLLRALGGFSALMVLVAMPGMLARLSIGVLPHATIFYLLLTLSGCALIFRGLRPKWVDRPLGLAQGVAIFGTLILVGFGAGELAAKAVMMSDMKLVSAQQMTAALWSVAMALGTVAGITGVIVSLFNDVSGSRTVFGQSSRGV</sequence>
<keyword evidence="1" id="KW-0472">Membrane</keyword>
<keyword evidence="1" id="KW-0812">Transmembrane</keyword>